<dbReference type="PANTHER" id="PTHR11289">
    <property type="entry name" value="BREAST CANCER TYPE 2 SUSCEPTIBILITY PROTEIN BRCA2"/>
    <property type="match status" value="1"/>
</dbReference>
<dbReference type="RefSeq" id="XP_032813352.1">
    <property type="nucleotide sequence ID" value="XM_032957461.1"/>
</dbReference>
<dbReference type="InterPro" id="IPR012340">
    <property type="entry name" value="NA-bd_OB-fold"/>
</dbReference>
<feature type="region of interest" description="Disordered" evidence="6">
    <location>
        <begin position="232"/>
        <end position="267"/>
    </location>
</feature>
<dbReference type="CTD" id="675"/>
<dbReference type="InterPro" id="IPR002093">
    <property type="entry name" value="BRCA2_repeat"/>
</dbReference>
<dbReference type="SMART" id="SM01341">
    <property type="entry name" value="Tower"/>
    <property type="match status" value="1"/>
</dbReference>
<dbReference type="InterPro" id="IPR015205">
    <property type="entry name" value="Tower_dom"/>
</dbReference>
<keyword evidence="3" id="KW-0238">DNA-binding</keyword>
<evidence type="ECO:0000256" key="2">
    <source>
        <dbReference type="ARBA" id="ARBA00022763"/>
    </source>
</evidence>
<evidence type="ECO:0000313" key="9">
    <source>
        <dbReference type="RefSeq" id="XP_032813352.1"/>
    </source>
</evidence>
<protein>
    <submittedName>
        <fullName evidence="9">Breast cancer type 2 susceptibility protein isoform X2</fullName>
    </submittedName>
</protein>
<feature type="compositionally biased region" description="Polar residues" evidence="6">
    <location>
        <begin position="257"/>
        <end position="267"/>
    </location>
</feature>
<dbReference type="InterPro" id="IPR015187">
    <property type="entry name" value="BRCA2_OB_1"/>
</dbReference>
<evidence type="ECO:0000256" key="5">
    <source>
        <dbReference type="ARBA" id="ARBA00023204"/>
    </source>
</evidence>
<name>A0AAJ7WXE9_PETMA</name>
<dbReference type="Pfam" id="PF09121">
    <property type="entry name" value="Tower"/>
    <property type="match status" value="1"/>
</dbReference>
<dbReference type="SUPFAM" id="SSF81872">
    <property type="entry name" value="BRCA2 helical domain"/>
    <property type="match status" value="1"/>
</dbReference>
<dbReference type="Pfam" id="PF00634">
    <property type="entry name" value="BRCA2"/>
    <property type="match status" value="2"/>
</dbReference>
<feature type="region of interest" description="Disordered" evidence="6">
    <location>
        <begin position="884"/>
        <end position="908"/>
    </location>
</feature>
<dbReference type="InterPro" id="IPR015525">
    <property type="entry name" value="BRCA2"/>
</dbReference>
<dbReference type="InterPro" id="IPR036315">
    <property type="entry name" value="BRCA2_hlx_sf"/>
</dbReference>
<evidence type="ECO:0000256" key="1">
    <source>
        <dbReference type="ARBA" id="ARBA00022737"/>
    </source>
</evidence>
<evidence type="ECO:0000259" key="7">
    <source>
        <dbReference type="SMART" id="SM01341"/>
    </source>
</evidence>
<feature type="compositionally biased region" description="Basic and acidic residues" evidence="6">
    <location>
        <begin position="817"/>
        <end position="846"/>
    </location>
</feature>
<keyword evidence="5" id="KW-0234">DNA repair</keyword>
<proteinExistence type="predicted"/>
<dbReference type="Proteomes" id="UP001318040">
    <property type="component" value="Chromosome 20"/>
</dbReference>
<dbReference type="GO" id="GO:0000724">
    <property type="term" value="P:double-strand break repair via homologous recombination"/>
    <property type="evidence" value="ECO:0007669"/>
    <property type="project" value="InterPro"/>
</dbReference>
<dbReference type="GO" id="GO:0006355">
    <property type="term" value="P:regulation of DNA-templated transcription"/>
    <property type="evidence" value="ECO:0007669"/>
    <property type="project" value="TreeGrafter"/>
</dbReference>
<evidence type="ECO:0000256" key="4">
    <source>
        <dbReference type="ARBA" id="ARBA00023172"/>
    </source>
</evidence>
<dbReference type="SUPFAM" id="SSF50249">
    <property type="entry name" value="Nucleic acid-binding proteins"/>
    <property type="match status" value="2"/>
</dbReference>
<evidence type="ECO:0000256" key="3">
    <source>
        <dbReference type="ARBA" id="ARBA00023125"/>
    </source>
</evidence>
<reference evidence="9" key="1">
    <citation type="submission" date="2025-08" db="UniProtKB">
        <authorList>
            <consortium name="RefSeq"/>
        </authorList>
    </citation>
    <scope>IDENTIFICATION</scope>
    <source>
        <tissue evidence="9">Sperm</tissue>
    </source>
</reference>
<dbReference type="PANTHER" id="PTHR11289:SF0">
    <property type="entry name" value="BREAST CANCER TYPE 2 SUSCEPTIBILITY PROTEIN"/>
    <property type="match status" value="1"/>
</dbReference>
<dbReference type="GO" id="GO:0005634">
    <property type="term" value="C:nucleus"/>
    <property type="evidence" value="ECO:0007669"/>
    <property type="project" value="TreeGrafter"/>
</dbReference>
<dbReference type="PROSITE" id="PS50138">
    <property type="entry name" value="BRCA2_REPEAT"/>
    <property type="match status" value="3"/>
</dbReference>
<keyword evidence="8" id="KW-1185">Reference proteome</keyword>
<dbReference type="InterPro" id="IPR015252">
    <property type="entry name" value="BRCA2_hlx"/>
</dbReference>
<sequence>MMELTGSQFEFTQACMPAVPPRLFPREGLTLGRTGDRLHPHGSGSAQGILQARTADDHQTDTTTPDEHRCRQEACGLETPPKDSTILSKQVLKLLSGFQDPSEFQNAHQSRFLDISKVSAWKSDCTPPTTHDGASIVSIKRYHEDFDIQFIQSAEQPSTLQSSYLKLGKPVQACINHRPVPAESLSKESSVSNTRSKAQECNAVSAFCEDILIENYPDNVLKGQVDNVIQSTRGDQGRNLPSSTIFQENREKRDRAQSSTANFTNEGGFQTAAGQTIVLSESAIQKGRSIFKDDINLNDVTEANDRLIQTSYNIDCSVENNAAQQNVKSHGSTNDKTLEPCLGFSVGSGIIINGGMLPLQHSGGFHPQSDLSFRSKYQSGKNTNVNVKLDTKTSNIRRSRNITAMNNCVATKPPCLTHVQADSGNTRILEMIPDKERSQLLENTSIQCIHKMGETTASDSVASENKREANIVHLEHSAHLANQGFQTASGKKVTINESSLKRAKELFEEFTVAGNEDHCRDNVNKRDDPPTRILPESSLDVFHGIGTVGGRGVTFENLPPTEDVKMGVERFSAAAEARVESDDDGKLNCTQNKTVMRPPLFLHKSAVHIKGQNEPGQQMDSLNNYVGCNNILESDNSVLNTAMVGFANCFSTASGKSIEVSEEALHNARKRLQEVDISERSEFIKNPIQSDIKQIENAVQRVPANLSDSFLSKSGTDAHCRVHSPENLSSPTVKATQLIPPVQFYTGRGSKVNISEESLEIAKRQLSKTTCEYRLPRILNADVAHVKRNTDRGSELPHGGKPQRAGGRLQGGANDGLVREALRSPGVAERERLSPRSPDSRVRQETEESVIAWLQDEDTDPASPHHLAAPLTPESPSLRAWAAPNAHQVAAKRPRHSESFPTGEPPLKRQLLSESDVGASAEPLLEPSVSSPDGFYEKRRRLPHGTVLRPSVSSPYCDLREQKQAAPAIDTRQQRQQGLAKGTASPSGAPHAHNHKAGAFLPPFRVSQPKALSAARGVRALSAGVHAPPSGGWFPDAAGRLTTLSGEPGVVGGDDKHAGGRCSPLTRREGAASPPPLPAVDAVGSAQWLARLESARTMQELRVSQKRGQAEHALPGGLLAARGAAPARVSLRSAVGGGTPGSYIYEQLLRYGVSAGVTDVRADTAEAFRFHCEQHFSWRAVCGGSGFRLADGGLLVPDHVGTAGKEEFYKALLDTPGVDPGLVDAAWAYNHYRWLVWKLAAMEVAFPAHFAGRCLTPEVVLLQLKFRYDVEVDGSKRSAIRKIVERDDVASRTLVLLVSKLTGADAASVPGPPGPPGPSGPPEPGLALELSDGWYALPALLDAPLAALTRQGRVRVGHKLIVHGAELVGAQEACPPLEAPPSLALKICANSTRRARWDARLGFYRNPGPFPLAVSSLLAHGGAVGCVDVVVLRVYPLQWMEKLASGGYVFRSERAEEREARRRSGEQQRALESLYARLENDLDERHKGRDRNKPRKSMAEIQALQDGAELYEAIRDSVDPCYVEVMNV</sequence>
<evidence type="ECO:0000313" key="8">
    <source>
        <dbReference type="Proteomes" id="UP001318040"/>
    </source>
</evidence>
<dbReference type="GO" id="GO:0003677">
    <property type="term" value="F:DNA binding"/>
    <property type="evidence" value="ECO:0007669"/>
    <property type="project" value="UniProtKB-KW"/>
</dbReference>
<feature type="region of interest" description="Disordered" evidence="6">
    <location>
        <begin position="786"/>
        <end position="848"/>
    </location>
</feature>
<organism evidence="8 9">
    <name type="scientific">Petromyzon marinus</name>
    <name type="common">Sea lamprey</name>
    <dbReference type="NCBI Taxonomy" id="7757"/>
    <lineage>
        <taxon>Eukaryota</taxon>
        <taxon>Metazoa</taxon>
        <taxon>Chordata</taxon>
        <taxon>Craniata</taxon>
        <taxon>Vertebrata</taxon>
        <taxon>Cyclostomata</taxon>
        <taxon>Hyperoartia</taxon>
        <taxon>Petromyzontiformes</taxon>
        <taxon>Petromyzontidae</taxon>
        <taxon>Petromyzon</taxon>
    </lineage>
</organism>
<feature type="region of interest" description="Disordered" evidence="6">
    <location>
        <begin position="964"/>
        <end position="997"/>
    </location>
</feature>
<keyword evidence="2" id="KW-0227">DNA damage</keyword>
<keyword evidence="1" id="KW-0677">Repeat</keyword>
<feature type="compositionally biased region" description="Polar residues" evidence="6">
    <location>
        <begin position="232"/>
        <end position="247"/>
    </location>
</feature>
<dbReference type="Gene3D" id="2.40.50.140">
    <property type="entry name" value="Nucleic acid-binding proteins"/>
    <property type="match status" value="2"/>
</dbReference>
<dbReference type="Pfam" id="PF09169">
    <property type="entry name" value="BRCA-2_helical"/>
    <property type="match status" value="1"/>
</dbReference>
<keyword evidence="4" id="KW-0233">DNA recombination</keyword>
<feature type="domain" description="Tower" evidence="7">
    <location>
        <begin position="1440"/>
        <end position="1481"/>
    </location>
</feature>
<feature type="compositionally biased region" description="Basic and acidic residues" evidence="6">
    <location>
        <begin position="786"/>
        <end position="795"/>
    </location>
</feature>
<accession>A0AAJ7WXE9</accession>
<gene>
    <name evidence="9" type="primary">BRCA2</name>
</gene>
<feature type="region of interest" description="Disordered" evidence="6">
    <location>
        <begin position="26"/>
        <end position="46"/>
    </location>
</feature>
<dbReference type="SUPFAM" id="SSF81878">
    <property type="entry name" value="BRCA2 tower domain"/>
    <property type="match status" value="1"/>
</dbReference>
<dbReference type="Pfam" id="PF09103">
    <property type="entry name" value="BRCA-2_OB1"/>
    <property type="match status" value="1"/>
</dbReference>
<evidence type="ECO:0000256" key="6">
    <source>
        <dbReference type="SAM" id="MobiDB-lite"/>
    </source>
</evidence>